<dbReference type="OrthoDB" id="778913at2759"/>
<dbReference type="AlphaFoldDB" id="A0A2Z7BTP6"/>
<evidence type="ECO:0000256" key="1">
    <source>
        <dbReference type="SAM" id="MobiDB-lite"/>
    </source>
</evidence>
<dbReference type="PANTHER" id="PTHR33922">
    <property type="entry name" value="OS01G0888066 PROTEIN-RELATED"/>
    <property type="match status" value="1"/>
</dbReference>
<name>A0A2Z7BTP6_9LAMI</name>
<accession>A0A2Z7BTP6</accession>
<sequence length="336" mass="37499">MENKFQRLAVANSTENAVNVHDHEQEYGEDGDEGEEEEEEALSFCDLPLDHLSRNGRGGGVEEEDEERIPLRANESQEDFHFCYSSNDSEMCDADEVFFQGQILPLRHSLSSDKGSFQYHRSISKSGSIGGSSSITLFSSRSSSISSSHRSYSSRSSAAATQSWCRIPNPQQNHSHSHRNSPPSTYFPIPGIIRTNNVIYSKKTSSSAWSILRLGILVTSQPEIAFKDLKTRSCPILSTNRKNLRSRNSNIKNKVIIGDGLKRKPRGLLGGCNCSNDAVDAVRSRVMSTKKSSVAEMEKQADAAVKRTGSAKKQWTHYRTFEWLKQLSLEDTAEEK</sequence>
<dbReference type="EMBL" id="KV004573">
    <property type="protein sequence ID" value="KZV35475.1"/>
    <property type="molecule type" value="Genomic_DNA"/>
</dbReference>
<gene>
    <name evidence="2" type="ORF">F511_30465</name>
</gene>
<feature type="compositionally biased region" description="Acidic residues" evidence="1">
    <location>
        <begin position="27"/>
        <end position="39"/>
    </location>
</feature>
<protein>
    <submittedName>
        <fullName evidence="2">Uncharacterized protein</fullName>
    </submittedName>
</protein>
<proteinExistence type="predicted"/>
<keyword evidence="3" id="KW-1185">Reference proteome</keyword>
<evidence type="ECO:0000313" key="3">
    <source>
        <dbReference type="Proteomes" id="UP000250235"/>
    </source>
</evidence>
<dbReference type="Proteomes" id="UP000250235">
    <property type="component" value="Unassembled WGS sequence"/>
</dbReference>
<dbReference type="PANTHER" id="PTHR33922:SF2">
    <property type="entry name" value="OS07G0589600 PROTEIN"/>
    <property type="match status" value="1"/>
</dbReference>
<evidence type="ECO:0000313" key="2">
    <source>
        <dbReference type="EMBL" id="KZV35475.1"/>
    </source>
</evidence>
<organism evidence="2 3">
    <name type="scientific">Dorcoceras hygrometricum</name>
    <dbReference type="NCBI Taxonomy" id="472368"/>
    <lineage>
        <taxon>Eukaryota</taxon>
        <taxon>Viridiplantae</taxon>
        <taxon>Streptophyta</taxon>
        <taxon>Embryophyta</taxon>
        <taxon>Tracheophyta</taxon>
        <taxon>Spermatophyta</taxon>
        <taxon>Magnoliopsida</taxon>
        <taxon>eudicotyledons</taxon>
        <taxon>Gunneridae</taxon>
        <taxon>Pentapetalae</taxon>
        <taxon>asterids</taxon>
        <taxon>lamiids</taxon>
        <taxon>Lamiales</taxon>
        <taxon>Gesneriaceae</taxon>
        <taxon>Didymocarpoideae</taxon>
        <taxon>Trichosporeae</taxon>
        <taxon>Loxocarpinae</taxon>
        <taxon>Dorcoceras</taxon>
    </lineage>
</organism>
<feature type="region of interest" description="Disordered" evidence="1">
    <location>
        <begin position="1"/>
        <end position="39"/>
    </location>
</feature>
<reference evidence="2 3" key="1">
    <citation type="journal article" date="2015" name="Proc. Natl. Acad. Sci. U.S.A.">
        <title>The resurrection genome of Boea hygrometrica: A blueprint for survival of dehydration.</title>
        <authorList>
            <person name="Xiao L."/>
            <person name="Yang G."/>
            <person name="Zhang L."/>
            <person name="Yang X."/>
            <person name="Zhao S."/>
            <person name="Ji Z."/>
            <person name="Zhou Q."/>
            <person name="Hu M."/>
            <person name="Wang Y."/>
            <person name="Chen M."/>
            <person name="Xu Y."/>
            <person name="Jin H."/>
            <person name="Xiao X."/>
            <person name="Hu G."/>
            <person name="Bao F."/>
            <person name="Hu Y."/>
            <person name="Wan P."/>
            <person name="Li L."/>
            <person name="Deng X."/>
            <person name="Kuang T."/>
            <person name="Xiang C."/>
            <person name="Zhu J.K."/>
            <person name="Oliver M.J."/>
            <person name="He Y."/>
        </authorList>
    </citation>
    <scope>NUCLEOTIDE SEQUENCE [LARGE SCALE GENOMIC DNA]</scope>
    <source>
        <strain evidence="3">cv. XS01</strain>
    </source>
</reference>